<dbReference type="PANTHER" id="PTHR37984:SF5">
    <property type="entry name" value="PROTEIN NYNRIN-LIKE"/>
    <property type="match status" value="1"/>
</dbReference>
<evidence type="ECO:0000256" key="11">
    <source>
        <dbReference type="SAM" id="MobiDB-lite"/>
    </source>
</evidence>
<evidence type="ECO:0000256" key="7">
    <source>
        <dbReference type="ARBA" id="ARBA00022884"/>
    </source>
</evidence>
<evidence type="ECO:0000256" key="10">
    <source>
        <dbReference type="PROSITE-ProRule" id="PRU00047"/>
    </source>
</evidence>
<dbReference type="GO" id="GO:0003677">
    <property type="term" value="F:DNA binding"/>
    <property type="evidence" value="ECO:0007669"/>
    <property type="project" value="UniProtKB-KW"/>
</dbReference>
<dbReference type="InterPro" id="IPR043502">
    <property type="entry name" value="DNA/RNA_pol_sf"/>
</dbReference>
<dbReference type="GO" id="GO:0006508">
    <property type="term" value="P:proteolysis"/>
    <property type="evidence" value="ECO:0007669"/>
    <property type="project" value="UniProtKB-KW"/>
</dbReference>
<dbReference type="SUPFAM" id="SSF56672">
    <property type="entry name" value="DNA/RNA polymerases"/>
    <property type="match status" value="1"/>
</dbReference>
<dbReference type="CDD" id="cd00303">
    <property type="entry name" value="retropepsin_like"/>
    <property type="match status" value="1"/>
</dbReference>
<reference evidence="16" key="1">
    <citation type="journal article" date="2011" name="PLoS Genet.">
        <title>Genomic analysis of the necrotrophic fungal pathogens Sclerotinia sclerotiorum and Botrytis cinerea.</title>
        <authorList>
            <person name="Amselem J."/>
            <person name="Cuomo C.A."/>
            <person name="van Kan J.A."/>
            <person name="Viaud M."/>
            <person name="Benito E.P."/>
            <person name="Couloux A."/>
            <person name="Coutinho P.M."/>
            <person name="de Vries R.P."/>
            <person name="Dyer P.S."/>
            <person name="Fillinger S."/>
            <person name="Fournier E."/>
            <person name="Gout L."/>
            <person name="Hahn M."/>
            <person name="Kohn L."/>
            <person name="Lapalu N."/>
            <person name="Plummer K.M."/>
            <person name="Pradier J.M."/>
            <person name="Quevillon E."/>
            <person name="Sharon A."/>
            <person name="Simon A."/>
            <person name="ten Have A."/>
            <person name="Tudzynski B."/>
            <person name="Tudzynski P."/>
            <person name="Wincker P."/>
            <person name="Andrew M."/>
            <person name="Anthouard V."/>
            <person name="Beever R.E."/>
            <person name="Beffa R."/>
            <person name="Benoit I."/>
            <person name="Bouzid O."/>
            <person name="Brault B."/>
            <person name="Chen Z."/>
            <person name="Choquer M."/>
            <person name="Collemare J."/>
            <person name="Cotton P."/>
            <person name="Danchin E.G."/>
            <person name="Da Silva C."/>
            <person name="Gautier A."/>
            <person name="Giraud C."/>
            <person name="Giraud T."/>
            <person name="Gonzalez C."/>
            <person name="Grossetete S."/>
            <person name="Guldener U."/>
            <person name="Henrissat B."/>
            <person name="Howlett B.J."/>
            <person name="Kodira C."/>
            <person name="Kretschmer M."/>
            <person name="Lappartient A."/>
            <person name="Leroch M."/>
            <person name="Levis C."/>
            <person name="Mauceli E."/>
            <person name="Neuveglise C."/>
            <person name="Oeser B."/>
            <person name="Pearson M."/>
            <person name="Poulain J."/>
            <person name="Poussereau N."/>
            <person name="Quesneville H."/>
            <person name="Rascle C."/>
            <person name="Schumacher J."/>
            <person name="Segurens B."/>
            <person name="Sexton A."/>
            <person name="Silva E."/>
            <person name="Sirven C."/>
            <person name="Soanes D.M."/>
            <person name="Talbot N.J."/>
            <person name="Templeton M."/>
            <person name="Yandava C."/>
            <person name="Yarden O."/>
            <person name="Zeng Q."/>
            <person name="Rollins J.A."/>
            <person name="Lebrun M.H."/>
            <person name="Dickman M."/>
        </authorList>
    </citation>
    <scope>NUCLEOTIDE SEQUENCE [LARGE SCALE GENOMIC DNA]</scope>
    <source>
        <strain evidence="16">ATCC 18683 / 1980 / Ss-1</strain>
    </source>
</reference>
<sequence length="1056" mass="121048">MDSSQQPTEPVSFISIGAPEQAAATMEPRRAIQVSTPDLFHGDRSKHRAFVAQADLYYAFNGHLFLTQMQRILWLISFFRGTAFNWIEPFFNDLMTKTTDGQLNENMKPETRRLFNTYESFRQGFDRAFGEVDPDHMAERALRQLKQTGSVTAYTAKFQQYAGRITWDDDYLRSQFYEGLKDIIKDELARAPKPSNLSELIETSILIDNRFYERRMEKKGITQESRKFPKHQRQNRHDDAGDPMELDGAERHQKPNGLSVEEKKRRRENNLCFTCGKSGHMSRDCSQKKPFAAKGKKQVRFGTKKLGSREAGALEGSFREIGQLIIEVNLENQEVKALIDSGAMGIFMDPDFAKENGIPTEPKEHPYQLTLLGGKKVGVDGWTSGEAGYRAMAATDPPLVGETDAKEIPVQYRKFAKLFEDPQDLRALPEHKPWDHEINFKEGFVPPAEKLRPHNPSTLRVWEEYRSKAEKKGWIRKSKSPCAANVLLAFKKGDPNGRPCGDYRRVNDETIRDVYPIPKAQELRDRLSKAVIYTKLDQRNAFNLIRIKEGHEWKTAFILPSGLWEYTVMPFGLTNAPATCQRQNNEILKEFSSFVICYLDDILVFSQKVEEHEGHVIKVLEAFRKVDSRLKLSKCEFSVKKVTFLGYVVEPGQMSIDPEKTEKKGMGFAWNERAEQAFQEIKDRFTREPILYNYHDDRESIIETDASDTCVAGRMYLQGAKFPVIIHTDHMNLRTFTTTKVLDNRRLARWAEELASFDLIIKHVKGKDNARADALSRPPGYEDDKTYQETAILKSLLNGDLVPNLTEIAVLENKPTEVWKNKLTEAQQNKEGVKWPEPPVTVDGLIRVVGKIWLPSSIAPEFIEEQHALPAHGHQGVRRTHLRIKRQYWSPGLRTMVNKVVTECDTCIRNKASRYAPYGQMHTTEIPPSPWKSISWDFIGPLPKSKDPTTGVEYDYLLVIMDRLTKYMILVPCKTTLTAETLAAIFLKEIIAVHGLPEEILSDRDKLFTSKFWTALVALLGVKRKMSTVFHPQTNGGNERVNQVVEAYLRCYMNYQ</sequence>
<evidence type="ECO:0000313" key="16">
    <source>
        <dbReference type="Proteomes" id="UP000001312"/>
    </source>
</evidence>
<dbReference type="GO" id="GO:0005634">
    <property type="term" value="C:nucleus"/>
    <property type="evidence" value="ECO:0007669"/>
    <property type="project" value="UniProtKB-ARBA"/>
</dbReference>
<dbReference type="Pfam" id="PF17919">
    <property type="entry name" value="RT_RNaseH_2"/>
    <property type="match status" value="1"/>
</dbReference>
<dbReference type="Pfam" id="PF17921">
    <property type="entry name" value="Integrase_H2C2"/>
    <property type="match status" value="1"/>
</dbReference>
<dbReference type="InParanoid" id="A7EP32"/>
<keyword evidence="3" id="KW-0548">Nucleotidyltransferase</keyword>
<dbReference type="Gene3D" id="1.10.340.70">
    <property type="match status" value="1"/>
</dbReference>
<keyword evidence="6" id="KW-0255">Endonuclease</keyword>
<evidence type="ECO:0000256" key="9">
    <source>
        <dbReference type="ARBA" id="ARBA00023268"/>
    </source>
</evidence>
<feature type="region of interest" description="Disordered" evidence="11">
    <location>
        <begin position="219"/>
        <end position="264"/>
    </location>
</feature>
<dbReference type="InterPro" id="IPR001878">
    <property type="entry name" value="Znf_CCHC"/>
</dbReference>
<keyword evidence="8" id="KW-0238">DNA-binding</keyword>
<evidence type="ECO:0000313" key="15">
    <source>
        <dbReference type="EMBL" id="EDO04598.1"/>
    </source>
</evidence>
<dbReference type="Gene3D" id="3.10.10.10">
    <property type="entry name" value="HIV Type 1 Reverse Transcriptase, subunit A, domain 1"/>
    <property type="match status" value="1"/>
</dbReference>
<protein>
    <recommendedName>
        <fullName evidence="17">Reverse transcriptase</fullName>
    </recommendedName>
</protein>
<dbReference type="Pfam" id="PF00665">
    <property type="entry name" value="rve"/>
    <property type="match status" value="1"/>
</dbReference>
<dbReference type="eggNOG" id="KOG0017">
    <property type="taxonomic scope" value="Eukaryota"/>
</dbReference>
<dbReference type="AlphaFoldDB" id="A7EP32"/>
<dbReference type="Gene3D" id="2.40.70.10">
    <property type="entry name" value="Acid Proteases"/>
    <property type="match status" value="1"/>
</dbReference>
<evidence type="ECO:0000256" key="1">
    <source>
        <dbReference type="ARBA" id="ARBA00022670"/>
    </source>
</evidence>
<dbReference type="CDD" id="cd01647">
    <property type="entry name" value="RT_LTR"/>
    <property type="match status" value="1"/>
</dbReference>
<keyword evidence="10" id="KW-0479">Metal-binding</keyword>
<dbReference type="PROSITE" id="PS50878">
    <property type="entry name" value="RT_POL"/>
    <property type="match status" value="1"/>
</dbReference>
<evidence type="ECO:0000256" key="6">
    <source>
        <dbReference type="ARBA" id="ARBA00022759"/>
    </source>
</evidence>
<evidence type="ECO:0000256" key="5">
    <source>
        <dbReference type="ARBA" id="ARBA00022750"/>
    </source>
</evidence>
<dbReference type="InterPro" id="IPR021109">
    <property type="entry name" value="Peptidase_aspartic_dom_sf"/>
</dbReference>
<dbReference type="HOGENOM" id="CLU_000384_38_3_1"/>
<dbReference type="Pfam" id="PF00098">
    <property type="entry name" value="zf-CCHC"/>
    <property type="match status" value="1"/>
</dbReference>
<keyword evidence="7" id="KW-0694">RNA-binding</keyword>
<dbReference type="Gene3D" id="3.30.70.270">
    <property type="match status" value="1"/>
</dbReference>
<dbReference type="InterPro" id="IPR036875">
    <property type="entry name" value="Znf_CCHC_sf"/>
</dbReference>
<evidence type="ECO:0000256" key="8">
    <source>
        <dbReference type="ARBA" id="ARBA00023125"/>
    </source>
</evidence>
<dbReference type="InterPro" id="IPR000477">
    <property type="entry name" value="RT_dom"/>
</dbReference>
<evidence type="ECO:0000259" key="14">
    <source>
        <dbReference type="PROSITE" id="PS50994"/>
    </source>
</evidence>
<dbReference type="InterPro" id="IPR001584">
    <property type="entry name" value="Integrase_cat-core"/>
</dbReference>
<dbReference type="InterPro" id="IPR005162">
    <property type="entry name" value="Retrotrans_gag_dom"/>
</dbReference>
<dbReference type="InterPro" id="IPR036397">
    <property type="entry name" value="RNaseH_sf"/>
</dbReference>
<dbReference type="Pfam" id="PF13650">
    <property type="entry name" value="Asp_protease_2"/>
    <property type="match status" value="1"/>
</dbReference>
<evidence type="ECO:0000259" key="12">
    <source>
        <dbReference type="PROSITE" id="PS50158"/>
    </source>
</evidence>
<dbReference type="RefSeq" id="XP_001591635.1">
    <property type="nucleotide sequence ID" value="XM_001591585.1"/>
</dbReference>
<dbReference type="GO" id="GO:0008270">
    <property type="term" value="F:zinc ion binding"/>
    <property type="evidence" value="ECO:0007669"/>
    <property type="project" value="UniProtKB-KW"/>
</dbReference>
<name>A7EP32_SCLS1</name>
<proteinExistence type="predicted"/>
<evidence type="ECO:0008006" key="17">
    <source>
        <dbReference type="Google" id="ProtNLM"/>
    </source>
</evidence>
<dbReference type="Gene3D" id="4.10.60.10">
    <property type="entry name" value="Zinc finger, CCHC-type"/>
    <property type="match status" value="1"/>
</dbReference>
<dbReference type="GO" id="GO:0003723">
    <property type="term" value="F:RNA binding"/>
    <property type="evidence" value="ECO:0007669"/>
    <property type="project" value="UniProtKB-KW"/>
</dbReference>
<dbReference type="GO" id="GO:0004190">
    <property type="term" value="F:aspartic-type endopeptidase activity"/>
    <property type="evidence" value="ECO:0007669"/>
    <property type="project" value="UniProtKB-KW"/>
</dbReference>
<dbReference type="GeneID" id="5487746"/>
<keyword evidence="16" id="KW-1185">Reference proteome</keyword>
<feature type="domain" description="Reverse transcriptase" evidence="13">
    <location>
        <begin position="470"/>
        <end position="649"/>
    </location>
</feature>
<evidence type="ECO:0000256" key="4">
    <source>
        <dbReference type="ARBA" id="ARBA00022722"/>
    </source>
</evidence>
<dbReference type="PROSITE" id="PS50158">
    <property type="entry name" value="ZF_CCHC"/>
    <property type="match status" value="1"/>
</dbReference>
<dbReference type="InterPro" id="IPR043128">
    <property type="entry name" value="Rev_trsase/Diguanyl_cyclase"/>
</dbReference>
<keyword evidence="9" id="KW-0511">Multifunctional enzyme</keyword>
<dbReference type="InterPro" id="IPR012337">
    <property type="entry name" value="RNaseH-like_sf"/>
</dbReference>
<feature type="domain" description="Integrase catalytic" evidence="14">
    <location>
        <begin position="926"/>
        <end position="1056"/>
    </location>
</feature>
<evidence type="ECO:0000256" key="2">
    <source>
        <dbReference type="ARBA" id="ARBA00022679"/>
    </source>
</evidence>
<organism evidence="15 16">
    <name type="scientific">Sclerotinia sclerotiorum (strain ATCC 18683 / 1980 / Ss-1)</name>
    <name type="common">White mold</name>
    <name type="synonym">Whetzelinia sclerotiorum</name>
    <dbReference type="NCBI Taxonomy" id="665079"/>
    <lineage>
        <taxon>Eukaryota</taxon>
        <taxon>Fungi</taxon>
        <taxon>Dikarya</taxon>
        <taxon>Ascomycota</taxon>
        <taxon>Pezizomycotina</taxon>
        <taxon>Leotiomycetes</taxon>
        <taxon>Helotiales</taxon>
        <taxon>Sclerotiniaceae</taxon>
        <taxon>Sclerotinia</taxon>
    </lineage>
</organism>
<evidence type="ECO:0000259" key="13">
    <source>
        <dbReference type="PROSITE" id="PS50878"/>
    </source>
</evidence>
<dbReference type="OMA" id="VQWDIIT"/>
<dbReference type="KEGG" id="ssl:SS1G_07081"/>
<dbReference type="EMBL" id="CH476629">
    <property type="protein sequence ID" value="EDO04598.1"/>
    <property type="molecule type" value="Genomic_DNA"/>
</dbReference>
<dbReference type="Pfam" id="PF03732">
    <property type="entry name" value="Retrotrans_gag"/>
    <property type="match status" value="1"/>
</dbReference>
<dbReference type="GO" id="GO:0015074">
    <property type="term" value="P:DNA integration"/>
    <property type="evidence" value="ECO:0007669"/>
    <property type="project" value="InterPro"/>
</dbReference>
<accession>A7EP32</accession>
<dbReference type="InterPro" id="IPR041577">
    <property type="entry name" value="RT_RNaseH_2"/>
</dbReference>
<keyword evidence="1" id="KW-0645">Protease</keyword>
<evidence type="ECO:0000256" key="3">
    <source>
        <dbReference type="ARBA" id="ARBA00022695"/>
    </source>
</evidence>
<keyword evidence="6" id="KW-0378">Hydrolase</keyword>
<dbReference type="InterPro" id="IPR041588">
    <property type="entry name" value="Integrase_H2C2"/>
</dbReference>
<gene>
    <name evidence="15" type="ORF">SS1G_07081</name>
</gene>
<keyword evidence="2" id="KW-0808">Transferase</keyword>
<dbReference type="Proteomes" id="UP000001312">
    <property type="component" value="Unassembled WGS sequence"/>
</dbReference>
<dbReference type="PANTHER" id="PTHR37984">
    <property type="entry name" value="PROTEIN CBG26694"/>
    <property type="match status" value="1"/>
</dbReference>
<dbReference type="PROSITE" id="PS50994">
    <property type="entry name" value="INTEGRASE"/>
    <property type="match status" value="1"/>
</dbReference>
<dbReference type="GO" id="GO:0016779">
    <property type="term" value="F:nucleotidyltransferase activity"/>
    <property type="evidence" value="ECO:0007669"/>
    <property type="project" value="UniProtKB-KW"/>
</dbReference>
<dbReference type="Gene3D" id="3.30.420.10">
    <property type="entry name" value="Ribonuclease H-like superfamily/Ribonuclease H"/>
    <property type="match status" value="1"/>
</dbReference>
<keyword evidence="4" id="KW-0540">Nuclease</keyword>
<dbReference type="GO" id="GO:0004519">
    <property type="term" value="F:endonuclease activity"/>
    <property type="evidence" value="ECO:0007669"/>
    <property type="project" value="UniProtKB-KW"/>
</dbReference>
<dbReference type="Pfam" id="PF00078">
    <property type="entry name" value="RVT_1"/>
    <property type="match status" value="1"/>
</dbReference>
<dbReference type="SMART" id="SM00343">
    <property type="entry name" value="ZnF_C2HC"/>
    <property type="match status" value="1"/>
</dbReference>
<keyword evidence="10" id="KW-0862">Zinc</keyword>
<keyword evidence="5" id="KW-0064">Aspartyl protease</keyword>
<feature type="domain" description="CCHC-type" evidence="12">
    <location>
        <begin position="272"/>
        <end position="287"/>
    </location>
</feature>
<dbReference type="SUPFAM" id="SSF53098">
    <property type="entry name" value="Ribonuclease H-like"/>
    <property type="match status" value="1"/>
</dbReference>
<dbReference type="SUPFAM" id="SSF57756">
    <property type="entry name" value="Retrovirus zinc finger-like domains"/>
    <property type="match status" value="1"/>
</dbReference>
<dbReference type="InterPro" id="IPR050951">
    <property type="entry name" value="Retrovirus_Pol_polyprotein"/>
</dbReference>
<keyword evidence="10" id="KW-0863">Zinc-finger</keyword>